<dbReference type="RefSeq" id="WP_245925070.1">
    <property type="nucleotide sequence ID" value="NZ_PVTD01000006.1"/>
</dbReference>
<dbReference type="InterPro" id="IPR036812">
    <property type="entry name" value="NAD(P)_OxRdtase_dom_sf"/>
</dbReference>
<evidence type="ECO:0000313" key="3">
    <source>
        <dbReference type="Proteomes" id="UP000239480"/>
    </source>
</evidence>
<dbReference type="SUPFAM" id="SSF51430">
    <property type="entry name" value="NAD(P)-linked oxidoreductase"/>
    <property type="match status" value="1"/>
</dbReference>
<dbReference type="Proteomes" id="UP000239480">
    <property type="component" value="Unassembled WGS sequence"/>
</dbReference>
<dbReference type="AlphaFoldDB" id="A0A2T0RMU6"/>
<dbReference type="Gene3D" id="3.20.20.100">
    <property type="entry name" value="NADP-dependent oxidoreductase domain"/>
    <property type="match status" value="1"/>
</dbReference>
<sequence length="329" mass="35759">MIETRQIANTDVRVSNVSLGCASLGNLYVEVSEEDAMAVLGAAWNRGIRYFDTAPHYGRGLSEVRLGKFLASKPREDFTVSTKVGRVLTPGKPRDTSDGFINPLPYDVHYDYSAEGIERSLSGSLERLGLDRVGIVYVHDIGTYTHGDENARHLEALLTSGLPHLEGLKKAGKIGAYGLGVNENEICVDIMRRHPIDVILLAGRWTLLDRSAEAELAPLCDTTGTSLVQGGVFNSGILATGPRPSATFNYEPASEEILDKVRRLQAKCEALGVEMPTAALHFCKTRLNVASVLLGTGKVTSLSRNLNALNARLPKAIDQELFDLGRLTR</sequence>
<feature type="domain" description="NADP-dependent oxidoreductase" evidence="1">
    <location>
        <begin position="17"/>
        <end position="315"/>
    </location>
</feature>
<dbReference type="InterPro" id="IPR023210">
    <property type="entry name" value="NADP_OxRdtase_dom"/>
</dbReference>
<dbReference type="Pfam" id="PF00248">
    <property type="entry name" value="Aldo_ket_red"/>
    <property type="match status" value="1"/>
</dbReference>
<dbReference type="GO" id="GO:0005829">
    <property type="term" value="C:cytosol"/>
    <property type="evidence" value="ECO:0007669"/>
    <property type="project" value="TreeGrafter"/>
</dbReference>
<evidence type="ECO:0000313" key="2">
    <source>
        <dbReference type="EMBL" id="PRY22478.1"/>
    </source>
</evidence>
<organism evidence="2 3">
    <name type="scientific">Aliiruegeria haliotis</name>
    <dbReference type="NCBI Taxonomy" id="1280846"/>
    <lineage>
        <taxon>Bacteria</taxon>
        <taxon>Pseudomonadati</taxon>
        <taxon>Pseudomonadota</taxon>
        <taxon>Alphaproteobacteria</taxon>
        <taxon>Rhodobacterales</taxon>
        <taxon>Roseobacteraceae</taxon>
        <taxon>Aliiruegeria</taxon>
    </lineage>
</organism>
<protein>
    <submittedName>
        <fullName evidence="2">D-threo-aldose 1-dehydrogenase</fullName>
    </submittedName>
</protein>
<dbReference type="PANTHER" id="PTHR42686">
    <property type="entry name" value="GH17980P-RELATED"/>
    <property type="match status" value="1"/>
</dbReference>
<dbReference type="EMBL" id="PVTD01000006">
    <property type="protein sequence ID" value="PRY22478.1"/>
    <property type="molecule type" value="Genomic_DNA"/>
</dbReference>
<comment type="caution">
    <text evidence="2">The sequence shown here is derived from an EMBL/GenBank/DDBJ whole genome shotgun (WGS) entry which is preliminary data.</text>
</comment>
<gene>
    <name evidence="2" type="ORF">CLV78_10618</name>
</gene>
<dbReference type="InterPro" id="IPR020471">
    <property type="entry name" value="AKR"/>
</dbReference>
<proteinExistence type="predicted"/>
<dbReference type="GO" id="GO:0016491">
    <property type="term" value="F:oxidoreductase activity"/>
    <property type="evidence" value="ECO:0007669"/>
    <property type="project" value="InterPro"/>
</dbReference>
<accession>A0A2T0RMU6</accession>
<reference evidence="2 3" key="1">
    <citation type="submission" date="2018-03" db="EMBL/GenBank/DDBJ databases">
        <title>Genomic Encyclopedia of Archaeal and Bacterial Type Strains, Phase II (KMG-II): from individual species to whole genera.</title>
        <authorList>
            <person name="Goeker M."/>
        </authorList>
    </citation>
    <scope>NUCLEOTIDE SEQUENCE [LARGE SCALE GENOMIC DNA]</scope>
    <source>
        <strain evidence="2 3">DSM 29328</strain>
    </source>
</reference>
<dbReference type="PANTHER" id="PTHR42686:SF1">
    <property type="entry name" value="GH17980P-RELATED"/>
    <property type="match status" value="1"/>
</dbReference>
<name>A0A2T0RMU6_9RHOB</name>
<evidence type="ECO:0000259" key="1">
    <source>
        <dbReference type="Pfam" id="PF00248"/>
    </source>
</evidence>
<keyword evidence="3" id="KW-1185">Reference proteome</keyword>